<accession>A0A1G8DX72</accession>
<reference evidence="3" key="1">
    <citation type="submission" date="2016-10" db="EMBL/GenBank/DDBJ databases">
        <authorList>
            <person name="Varghese N."/>
            <person name="Submissions S."/>
        </authorList>
    </citation>
    <scope>NUCLEOTIDE SEQUENCE [LARGE SCALE GENOMIC DNA]</scope>
    <source>
        <strain evidence="3">DSM 22002</strain>
    </source>
</reference>
<evidence type="ECO:0000256" key="1">
    <source>
        <dbReference type="SAM" id="Phobius"/>
    </source>
</evidence>
<keyword evidence="3" id="KW-1185">Reference proteome</keyword>
<organism evidence="2 3">
    <name type="scientific">Agrococcus jejuensis</name>
    <dbReference type="NCBI Taxonomy" id="399736"/>
    <lineage>
        <taxon>Bacteria</taxon>
        <taxon>Bacillati</taxon>
        <taxon>Actinomycetota</taxon>
        <taxon>Actinomycetes</taxon>
        <taxon>Micrococcales</taxon>
        <taxon>Microbacteriaceae</taxon>
        <taxon>Agrococcus</taxon>
    </lineage>
</organism>
<keyword evidence="1" id="KW-1133">Transmembrane helix</keyword>
<feature type="transmembrane region" description="Helical" evidence="1">
    <location>
        <begin position="259"/>
        <end position="284"/>
    </location>
</feature>
<dbReference type="Proteomes" id="UP000198822">
    <property type="component" value="Chromosome I"/>
</dbReference>
<keyword evidence="1" id="KW-0812">Transmembrane</keyword>
<protein>
    <submittedName>
        <fullName evidence="2">Uncharacterized protein</fullName>
    </submittedName>
</protein>
<evidence type="ECO:0000313" key="3">
    <source>
        <dbReference type="Proteomes" id="UP000198822"/>
    </source>
</evidence>
<evidence type="ECO:0000313" key="2">
    <source>
        <dbReference type="EMBL" id="SDH62060.1"/>
    </source>
</evidence>
<name>A0A1G8DX72_9MICO</name>
<feature type="transmembrane region" description="Helical" evidence="1">
    <location>
        <begin position="222"/>
        <end position="247"/>
    </location>
</feature>
<dbReference type="AlphaFoldDB" id="A0A1G8DX72"/>
<feature type="transmembrane region" description="Helical" evidence="1">
    <location>
        <begin position="290"/>
        <end position="310"/>
    </location>
</feature>
<proteinExistence type="predicted"/>
<dbReference type="EMBL" id="LT629695">
    <property type="protein sequence ID" value="SDH62060.1"/>
    <property type="molecule type" value="Genomic_DNA"/>
</dbReference>
<feature type="transmembrane region" description="Helical" evidence="1">
    <location>
        <begin position="139"/>
        <end position="156"/>
    </location>
</feature>
<feature type="transmembrane region" description="Helical" evidence="1">
    <location>
        <begin position="30"/>
        <end position="53"/>
    </location>
</feature>
<feature type="transmembrane region" description="Helical" evidence="1">
    <location>
        <begin position="106"/>
        <end position="127"/>
    </location>
</feature>
<gene>
    <name evidence="2" type="ORF">SAMN04489720_1804</name>
</gene>
<sequence>MWSCEAAEMTNVAAGAIRWRASAARVVGHGWLLGAAGSGVAALAAGVVAGVQASQRTEVDGWSMVFVGLVVLLGVAPVGGTGGLWAAAIVLTLRGARPARRHGPRIVRLAIAIALLVGGLVTVVQLVDVGAMAGADGPVPAVVLAVIGLLATARIVRIAGRVSQGAPRVESTAEPTSGVAAVEVLPREPFVLGACLGPIALAAAPLIATLDPQTSTPIVLTNAGILVCFGIGLGPLVGLGFAAVVPLPWAQRDDGPRPLPVRIAGLVLLQVVSAALLGGMAYALLGMDEAAVHAATSGGVVILAVQLALLDAAWRSHARHAEDLSRSR</sequence>
<feature type="transmembrane region" description="Helical" evidence="1">
    <location>
        <begin position="190"/>
        <end position="210"/>
    </location>
</feature>
<keyword evidence="1" id="KW-0472">Membrane</keyword>
<dbReference type="STRING" id="399736.SAMN04489720_1804"/>
<feature type="transmembrane region" description="Helical" evidence="1">
    <location>
        <begin position="65"/>
        <end position="94"/>
    </location>
</feature>